<dbReference type="OrthoDB" id="2507795at2759"/>
<dbReference type="Pfam" id="PF10336">
    <property type="entry name" value="DUF2420"/>
    <property type="match status" value="1"/>
</dbReference>
<name>A0A9P5ZV04_PLEER</name>
<feature type="compositionally biased region" description="Low complexity" evidence="1">
    <location>
        <begin position="102"/>
        <end position="111"/>
    </location>
</feature>
<feature type="region of interest" description="Disordered" evidence="1">
    <location>
        <begin position="87"/>
        <end position="143"/>
    </location>
</feature>
<comment type="caution">
    <text evidence="2">The sequence shown here is derived from an EMBL/GenBank/DDBJ whole genome shotgun (WGS) entry which is preliminary data.</text>
</comment>
<organism evidence="2 3">
    <name type="scientific">Pleurotus eryngii</name>
    <name type="common">Boletus of the steppes</name>
    <dbReference type="NCBI Taxonomy" id="5323"/>
    <lineage>
        <taxon>Eukaryota</taxon>
        <taxon>Fungi</taxon>
        <taxon>Dikarya</taxon>
        <taxon>Basidiomycota</taxon>
        <taxon>Agaricomycotina</taxon>
        <taxon>Agaricomycetes</taxon>
        <taxon>Agaricomycetidae</taxon>
        <taxon>Agaricales</taxon>
        <taxon>Pleurotineae</taxon>
        <taxon>Pleurotaceae</taxon>
        <taxon>Pleurotus</taxon>
    </lineage>
</organism>
<feature type="region of interest" description="Disordered" evidence="1">
    <location>
        <begin position="588"/>
        <end position="610"/>
    </location>
</feature>
<feature type="region of interest" description="Disordered" evidence="1">
    <location>
        <begin position="157"/>
        <end position="177"/>
    </location>
</feature>
<reference evidence="2" key="1">
    <citation type="submission" date="2020-11" db="EMBL/GenBank/DDBJ databases">
        <authorList>
            <consortium name="DOE Joint Genome Institute"/>
            <person name="Ahrendt S."/>
            <person name="Riley R."/>
            <person name="Andreopoulos W."/>
            <person name="Labutti K."/>
            <person name="Pangilinan J."/>
            <person name="Ruiz-Duenas F.J."/>
            <person name="Barrasa J.M."/>
            <person name="Sanchez-Garcia M."/>
            <person name="Camarero S."/>
            <person name="Miyauchi S."/>
            <person name="Serrano A."/>
            <person name="Linde D."/>
            <person name="Babiker R."/>
            <person name="Drula E."/>
            <person name="Ayuso-Fernandez I."/>
            <person name="Pacheco R."/>
            <person name="Padilla G."/>
            <person name="Ferreira P."/>
            <person name="Barriuso J."/>
            <person name="Kellner H."/>
            <person name="Castanera R."/>
            <person name="Alfaro M."/>
            <person name="Ramirez L."/>
            <person name="Pisabarro A.G."/>
            <person name="Kuo A."/>
            <person name="Tritt A."/>
            <person name="Lipzen A."/>
            <person name="He G."/>
            <person name="Yan M."/>
            <person name="Ng V."/>
            <person name="Cullen D."/>
            <person name="Martin F."/>
            <person name="Rosso M.-N."/>
            <person name="Henrissat B."/>
            <person name="Hibbett D."/>
            <person name="Martinez A.T."/>
            <person name="Grigoriev I.V."/>
        </authorList>
    </citation>
    <scope>NUCLEOTIDE SEQUENCE</scope>
    <source>
        <strain evidence="2">ATCC 90797</strain>
    </source>
</reference>
<feature type="compositionally biased region" description="Basic and acidic residues" evidence="1">
    <location>
        <begin position="233"/>
        <end position="248"/>
    </location>
</feature>
<feature type="region of interest" description="Disordered" evidence="1">
    <location>
        <begin position="279"/>
        <end position="314"/>
    </location>
</feature>
<dbReference type="InterPro" id="IPR018822">
    <property type="entry name" value="UPF0646"/>
</dbReference>
<accession>A0A9P5ZV04</accession>
<dbReference type="EMBL" id="MU154604">
    <property type="protein sequence ID" value="KAF9492271.1"/>
    <property type="molecule type" value="Genomic_DNA"/>
</dbReference>
<feature type="region of interest" description="Disordered" evidence="1">
    <location>
        <begin position="233"/>
        <end position="252"/>
    </location>
</feature>
<proteinExistence type="predicted"/>
<dbReference type="AlphaFoldDB" id="A0A9P5ZV04"/>
<feature type="compositionally biased region" description="Polar residues" evidence="1">
    <location>
        <begin position="279"/>
        <end position="291"/>
    </location>
</feature>
<evidence type="ECO:0000313" key="3">
    <source>
        <dbReference type="Proteomes" id="UP000807025"/>
    </source>
</evidence>
<protein>
    <submittedName>
        <fullName evidence="2">Uncharacterized protein</fullName>
    </submittedName>
</protein>
<evidence type="ECO:0000256" key="1">
    <source>
        <dbReference type="SAM" id="MobiDB-lite"/>
    </source>
</evidence>
<sequence length="699" mass="78620">MSTTVTMLETYDAQMLDYQNDTDVAMHPSSDSWLNEATMDDDTFTNDATIEVDMDGLQEDQTTEYEMTDEVESYAPEMVDIEVEDAQPPQPAPLHDSSKPNAATPTTPHPADISIPSDSAPPHSAATLPPSSQYPVDSQLNEPYTPTDIQVEESVPSIPLRSTPPQTTQSPQDAHSGHTWALDLSRPAEEPIPVLPISLSSSFQTGEYAGSVDGGAYAEVPVSADVLELQHEEGDHEPHTMPEEEHVPTNEPSGHPFVQPAHVEEEYAAEATCQQLQQTENAEVAEQQQPETAADETCAPVESNDPHEISEGVYIDPPPPVLISLRSSEYPNICLFNRPSSRSGTPYSPTAESPGSDSLVLLHHQPVLYYEPLSSVFDALRREEYLMNSPDLRDGELILDAYDLQLAVSEDNVYAREVTLHDLNVIHDGSDIAGPLRLRLRSSVPRFAFRYHQLRDQITRLHLATELAEAGENVEHQPVEGKIPMSRLPQRLNNPKPMPCPSRVYHRTHRQTHPKMTVWKRIKTKQPRSHSYLRKRSGMTIMAGHKLIPTTPKKANMKVPTPMTHYPKKMHTRLTAPANLLLHQTSPTSMKKQKLARNQLSPKSQTTTRRMMERMKTSNRIIQTSLTTTTVTMAPKLRHTKSSTSRYYQRYLTHLTRLENHPLKAVWAKIPMKHQQRNQFNKITLPLHMSMKNPLYQQS</sequence>
<dbReference type="Proteomes" id="UP000807025">
    <property type="component" value="Unassembled WGS sequence"/>
</dbReference>
<feature type="compositionally biased region" description="Polar residues" evidence="1">
    <location>
        <begin position="129"/>
        <end position="143"/>
    </location>
</feature>
<feature type="compositionally biased region" description="Polar residues" evidence="1">
    <location>
        <begin position="163"/>
        <end position="173"/>
    </location>
</feature>
<gene>
    <name evidence="2" type="ORF">BDN71DRAFT_1223093</name>
</gene>
<evidence type="ECO:0000313" key="2">
    <source>
        <dbReference type="EMBL" id="KAF9492271.1"/>
    </source>
</evidence>
<feature type="compositionally biased region" description="Polar residues" evidence="1">
    <location>
        <begin position="588"/>
        <end position="605"/>
    </location>
</feature>
<keyword evidence="3" id="KW-1185">Reference proteome</keyword>